<gene>
    <name evidence="2" type="ORF">LKD45_15595</name>
</gene>
<comment type="caution">
    <text evidence="2">The sequence shown here is derived from an EMBL/GenBank/DDBJ whole genome shotgun (WGS) entry which is preliminary data.</text>
</comment>
<feature type="domain" description="HD/PDEase" evidence="1">
    <location>
        <begin position="21"/>
        <end position="152"/>
    </location>
</feature>
<dbReference type="Proteomes" id="UP001199355">
    <property type="component" value="Unassembled WGS sequence"/>
</dbReference>
<protein>
    <submittedName>
        <fullName evidence="2">HD domain-containing protein</fullName>
    </submittedName>
</protein>
<name>A0AAE3AZY9_9FIRM</name>
<evidence type="ECO:0000313" key="2">
    <source>
        <dbReference type="EMBL" id="MCC2169088.1"/>
    </source>
</evidence>
<dbReference type="CDD" id="cd00077">
    <property type="entry name" value="HDc"/>
    <property type="match status" value="1"/>
</dbReference>
<dbReference type="NCBIfam" id="TIGR00277">
    <property type="entry name" value="HDIG"/>
    <property type="match status" value="1"/>
</dbReference>
<dbReference type="SMART" id="SM00471">
    <property type="entry name" value="HDc"/>
    <property type="match status" value="1"/>
</dbReference>
<dbReference type="SUPFAM" id="SSF109604">
    <property type="entry name" value="HD-domain/PDEase-like"/>
    <property type="match status" value="1"/>
</dbReference>
<evidence type="ECO:0000313" key="3">
    <source>
        <dbReference type="Proteomes" id="UP001199355"/>
    </source>
</evidence>
<dbReference type="Gene3D" id="1.10.3210.10">
    <property type="entry name" value="Hypothetical protein af1432"/>
    <property type="match status" value="1"/>
</dbReference>
<dbReference type="InterPro" id="IPR003607">
    <property type="entry name" value="HD/PDEase_dom"/>
</dbReference>
<reference evidence="2 3" key="1">
    <citation type="submission" date="2021-10" db="EMBL/GenBank/DDBJ databases">
        <title>Anaerobic single-cell dispensing facilitates the cultivation of human gut bacteria.</title>
        <authorList>
            <person name="Afrizal A."/>
        </authorList>
    </citation>
    <scope>NUCLEOTIDE SEQUENCE [LARGE SCALE GENOMIC DNA]</scope>
    <source>
        <strain evidence="2 3">CLA-AA-H244</strain>
    </source>
</reference>
<proteinExistence type="predicted"/>
<dbReference type="RefSeq" id="WP_308729106.1">
    <property type="nucleotide sequence ID" value="NZ_JAJEQF010000061.1"/>
</dbReference>
<dbReference type="InterPro" id="IPR006674">
    <property type="entry name" value="HD_domain"/>
</dbReference>
<dbReference type="Pfam" id="PF01966">
    <property type="entry name" value="HD"/>
    <property type="match status" value="1"/>
</dbReference>
<dbReference type="InterPro" id="IPR006675">
    <property type="entry name" value="HDIG_dom"/>
</dbReference>
<dbReference type="EMBL" id="JAJEQF010000061">
    <property type="protein sequence ID" value="MCC2169088.1"/>
    <property type="molecule type" value="Genomic_DNA"/>
</dbReference>
<dbReference type="AlphaFoldDB" id="A0AAE3AZY9"/>
<evidence type="ECO:0000259" key="1">
    <source>
        <dbReference type="SMART" id="SM00471"/>
    </source>
</evidence>
<sequence length="257" mass="29869">MDAMQKFLEYASAYDDGSDTRIKLKIIHTQRVTEVMEQLTAALPLSEQDKKLAYLCAVYHDIGRFEQLKRYHTFLDYKSIDHAQLGCEILRQGDFLGELSDREREQVLTAIGNHNRLAIEDGLDEKTLLFAKLIRDADKCDIFRVFAQEDPVDTTGFSAEQVGQEAVSDVVYESILGHYCIKKQERKTGLDVWVSFLGFFFDLNFAESLRIALKQGYYKKRFLDLNFEDPATEERVRRCIAETEQYAYARLRMEELQ</sequence>
<keyword evidence="3" id="KW-1185">Reference proteome</keyword>
<organism evidence="2 3">
    <name type="scientific">Gallintestinimicrobium propionicum</name>
    <dbReference type="NCBI Taxonomy" id="2981770"/>
    <lineage>
        <taxon>Bacteria</taxon>
        <taxon>Bacillati</taxon>
        <taxon>Bacillota</taxon>
        <taxon>Clostridia</taxon>
        <taxon>Lachnospirales</taxon>
        <taxon>Lachnospiraceae</taxon>
        <taxon>Gallintestinimicrobium</taxon>
    </lineage>
</organism>
<accession>A0AAE3AZY9</accession>